<feature type="domain" description="Acyl-CoA oxidase/dehydrogenase middle" evidence="8">
    <location>
        <begin position="131"/>
        <end position="215"/>
    </location>
</feature>
<dbReference type="PANTHER" id="PTHR43884:SF20">
    <property type="entry name" value="ACYL-COA DEHYDROGENASE FADE28"/>
    <property type="match status" value="1"/>
</dbReference>
<sequence>MNMVLNEEQVLLRDTMKAFLQEHADVSAMRTLRDTKDPIGYSLPLWQQLTELGVGAIVMPEAYGGLGFGFLGLGAVMQEMGRTLTATPLLSSVILGASAIELAGSARQRQALLPAIAAGKLTLTLAVDEASHHAPLATRLALRETPNGLRLNGTKVFVLDGHVADKFVVVARSAGDAGDSHGLTLVLVEATSPGVTISRTTMIDGRNSAELHFENTPVNIDDLVGAQHSAWPIIEKVIDRGTICLAAEMLGGAHELFARTLAYLKEREQFDVKIGSFQALQHRCALLYCQLEQCQTAVQSALGSLDSEASDIALQASIAKALVNDCYQLVSNEAIQLHGGMGITDELDIGLFLKRARVCLQLLGDTSYHLDRYATRLNF</sequence>
<evidence type="ECO:0000256" key="5">
    <source>
        <dbReference type="ARBA" id="ARBA00023002"/>
    </source>
</evidence>
<dbReference type="InterPro" id="IPR009075">
    <property type="entry name" value="AcylCo_DH/oxidase_C"/>
</dbReference>
<organism evidence="10 11">
    <name type="scientific">SAR86 cluster bacterium</name>
    <dbReference type="NCBI Taxonomy" id="2030880"/>
    <lineage>
        <taxon>Bacteria</taxon>
        <taxon>Pseudomonadati</taxon>
        <taxon>Pseudomonadota</taxon>
        <taxon>Gammaproteobacteria</taxon>
        <taxon>SAR86 cluster</taxon>
    </lineage>
</organism>
<dbReference type="Pfam" id="PF00441">
    <property type="entry name" value="Acyl-CoA_dh_1"/>
    <property type="match status" value="1"/>
</dbReference>
<comment type="cofactor">
    <cofactor evidence="1 6">
        <name>FAD</name>
        <dbReference type="ChEBI" id="CHEBI:57692"/>
    </cofactor>
</comment>
<dbReference type="Gene3D" id="1.10.540.10">
    <property type="entry name" value="Acyl-CoA dehydrogenase/oxidase, N-terminal domain"/>
    <property type="match status" value="1"/>
</dbReference>
<feature type="domain" description="Acyl-CoA dehydrogenase/oxidase C-terminal" evidence="7">
    <location>
        <begin position="231"/>
        <end position="376"/>
    </location>
</feature>
<dbReference type="Pfam" id="PF02770">
    <property type="entry name" value="Acyl-CoA_dh_M"/>
    <property type="match status" value="1"/>
</dbReference>
<evidence type="ECO:0000256" key="6">
    <source>
        <dbReference type="RuleBase" id="RU362125"/>
    </source>
</evidence>
<feature type="domain" description="Acyl-CoA dehydrogenase/oxidase N-terminal" evidence="9">
    <location>
        <begin position="6"/>
        <end position="120"/>
    </location>
</feature>
<dbReference type="InterPro" id="IPR006091">
    <property type="entry name" value="Acyl-CoA_Oxase/DH_mid-dom"/>
</dbReference>
<gene>
    <name evidence="10" type="ORF">HQ497_13310</name>
</gene>
<evidence type="ECO:0000256" key="1">
    <source>
        <dbReference type="ARBA" id="ARBA00001974"/>
    </source>
</evidence>
<evidence type="ECO:0000259" key="7">
    <source>
        <dbReference type="Pfam" id="PF00441"/>
    </source>
</evidence>
<evidence type="ECO:0000256" key="3">
    <source>
        <dbReference type="ARBA" id="ARBA00022630"/>
    </source>
</evidence>
<dbReference type="Gene3D" id="1.20.140.10">
    <property type="entry name" value="Butyryl-CoA Dehydrogenase, subunit A, domain 3"/>
    <property type="match status" value="1"/>
</dbReference>
<dbReference type="GO" id="GO:0003995">
    <property type="term" value="F:acyl-CoA dehydrogenase activity"/>
    <property type="evidence" value="ECO:0007669"/>
    <property type="project" value="TreeGrafter"/>
</dbReference>
<name>A0A972VXY7_9GAMM</name>
<dbReference type="InterPro" id="IPR009100">
    <property type="entry name" value="AcylCoA_DH/oxidase_NM_dom_sf"/>
</dbReference>
<evidence type="ECO:0000259" key="8">
    <source>
        <dbReference type="Pfam" id="PF02770"/>
    </source>
</evidence>
<dbReference type="PANTHER" id="PTHR43884">
    <property type="entry name" value="ACYL-COA DEHYDROGENASE"/>
    <property type="match status" value="1"/>
</dbReference>
<dbReference type="InterPro" id="IPR046373">
    <property type="entry name" value="Acyl-CoA_Oxase/DH_mid-dom_sf"/>
</dbReference>
<evidence type="ECO:0000313" key="10">
    <source>
        <dbReference type="EMBL" id="NQV66333.1"/>
    </source>
</evidence>
<dbReference type="Pfam" id="PF02771">
    <property type="entry name" value="Acyl-CoA_dh_N"/>
    <property type="match status" value="1"/>
</dbReference>
<dbReference type="EMBL" id="JABMOJ010000500">
    <property type="protein sequence ID" value="NQV66333.1"/>
    <property type="molecule type" value="Genomic_DNA"/>
</dbReference>
<dbReference type="Proteomes" id="UP000754644">
    <property type="component" value="Unassembled WGS sequence"/>
</dbReference>
<dbReference type="SUPFAM" id="SSF47203">
    <property type="entry name" value="Acyl-CoA dehydrogenase C-terminal domain-like"/>
    <property type="match status" value="1"/>
</dbReference>
<protein>
    <submittedName>
        <fullName evidence="10">Acyl-CoA dehydrogenase family protein</fullName>
    </submittedName>
</protein>
<dbReference type="SUPFAM" id="SSF56645">
    <property type="entry name" value="Acyl-CoA dehydrogenase NM domain-like"/>
    <property type="match status" value="1"/>
</dbReference>
<evidence type="ECO:0000259" key="9">
    <source>
        <dbReference type="Pfam" id="PF02771"/>
    </source>
</evidence>
<keyword evidence="5 6" id="KW-0560">Oxidoreductase</keyword>
<keyword evidence="4 6" id="KW-0274">FAD</keyword>
<dbReference type="AlphaFoldDB" id="A0A972VXY7"/>
<evidence type="ECO:0000256" key="2">
    <source>
        <dbReference type="ARBA" id="ARBA00009347"/>
    </source>
</evidence>
<dbReference type="Gene3D" id="2.40.110.10">
    <property type="entry name" value="Butyryl-CoA Dehydrogenase, subunit A, domain 2"/>
    <property type="match status" value="1"/>
</dbReference>
<comment type="caution">
    <text evidence="10">The sequence shown here is derived from an EMBL/GenBank/DDBJ whole genome shotgun (WGS) entry which is preliminary data.</text>
</comment>
<dbReference type="InterPro" id="IPR036250">
    <property type="entry name" value="AcylCo_DH-like_C"/>
</dbReference>
<dbReference type="GO" id="GO:0050660">
    <property type="term" value="F:flavin adenine dinucleotide binding"/>
    <property type="evidence" value="ECO:0007669"/>
    <property type="project" value="InterPro"/>
</dbReference>
<comment type="similarity">
    <text evidence="2 6">Belongs to the acyl-CoA dehydrogenase family.</text>
</comment>
<evidence type="ECO:0000313" key="11">
    <source>
        <dbReference type="Proteomes" id="UP000754644"/>
    </source>
</evidence>
<reference evidence="10" key="1">
    <citation type="submission" date="2020-05" db="EMBL/GenBank/DDBJ databases">
        <title>Sulfur intermediates as new biogeochemical hubs in an aquatic model microbial ecosystem.</title>
        <authorList>
            <person name="Vigneron A."/>
        </authorList>
    </citation>
    <scope>NUCLEOTIDE SEQUENCE</scope>
    <source>
        <strain evidence="10">Bin.250</strain>
    </source>
</reference>
<dbReference type="InterPro" id="IPR013786">
    <property type="entry name" value="AcylCoA_DH/ox_N"/>
</dbReference>
<evidence type="ECO:0000256" key="4">
    <source>
        <dbReference type="ARBA" id="ARBA00022827"/>
    </source>
</evidence>
<dbReference type="CDD" id="cd00567">
    <property type="entry name" value="ACAD"/>
    <property type="match status" value="1"/>
</dbReference>
<proteinExistence type="inferred from homology"/>
<dbReference type="InterPro" id="IPR037069">
    <property type="entry name" value="AcylCoA_DH/ox_N_sf"/>
</dbReference>
<accession>A0A972VXY7</accession>
<keyword evidence="3 6" id="KW-0285">Flavoprotein</keyword>